<dbReference type="STRING" id="888064.HMPREF9088_1012"/>
<evidence type="ECO:0000313" key="1">
    <source>
        <dbReference type="EMBL" id="EFU74099.1"/>
    </source>
</evidence>
<name>E6LF72_ENTI1</name>
<evidence type="ECO:0008006" key="3">
    <source>
        <dbReference type="Google" id="ProtNLM"/>
    </source>
</evidence>
<dbReference type="AlphaFoldDB" id="E6LF72"/>
<evidence type="ECO:0000313" key="2">
    <source>
        <dbReference type="Proteomes" id="UP000010296"/>
    </source>
</evidence>
<accession>E6LF72</accession>
<dbReference type="OrthoDB" id="3171075at2"/>
<organism evidence="1 2">
    <name type="scientific">Enterococcus italicus (strain DSM 15952 / CCUG 50447 / LMG 22039 / TP 1.5)</name>
    <dbReference type="NCBI Taxonomy" id="888064"/>
    <lineage>
        <taxon>Bacteria</taxon>
        <taxon>Bacillati</taxon>
        <taxon>Bacillota</taxon>
        <taxon>Bacilli</taxon>
        <taxon>Lactobacillales</taxon>
        <taxon>Enterococcaceae</taxon>
        <taxon>Enterococcus</taxon>
    </lineage>
</organism>
<dbReference type="Pfam" id="PF04245">
    <property type="entry name" value="NA37"/>
    <property type="match status" value="1"/>
</dbReference>
<gene>
    <name evidence="1" type="ORF">HMPREF9088_1012</name>
</gene>
<dbReference type="InterPro" id="IPR007358">
    <property type="entry name" value="Nucleoid_associated_NdpA"/>
</dbReference>
<dbReference type="EMBL" id="AEPV01000037">
    <property type="protein sequence ID" value="EFU74099.1"/>
    <property type="molecule type" value="Genomic_DNA"/>
</dbReference>
<keyword evidence="2" id="KW-1185">Reference proteome</keyword>
<comment type="caution">
    <text evidence="1">The sequence shown here is derived from an EMBL/GenBank/DDBJ whole genome shotgun (WGS) entry which is preliminary data.</text>
</comment>
<dbReference type="PATRIC" id="fig|888064.11.peg.255"/>
<dbReference type="HOGENOM" id="CLU_069338_0_0_9"/>
<protein>
    <recommendedName>
        <fullName evidence="3">37-kD nucleoid-associated bacterial protein</fullName>
    </recommendedName>
</protein>
<dbReference type="RefSeq" id="WP_007208031.1">
    <property type="nucleotide sequence ID" value="NZ_GL622241.1"/>
</dbReference>
<proteinExistence type="predicted"/>
<dbReference type="eggNOG" id="COG3081">
    <property type="taxonomic scope" value="Bacteria"/>
</dbReference>
<dbReference type="GO" id="GO:0009295">
    <property type="term" value="C:nucleoid"/>
    <property type="evidence" value="ECO:0007669"/>
    <property type="project" value="InterPro"/>
</dbReference>
<dbReference type="Proteomes" id="UP000010296">
    <property type="component" value="Unassembled WGS sequence"/>
</dbReference>
<sequence length="330" mass="37389">MIYLKSAYLHVIDREAGLPIFSSVALDLSKEFIREFIEKKITKISNAKAQTGYLSPTSIVNELIMSNQDNFAALNQQVVERWYQCYVESEGAPSCDVLIVSFEREETSHLAFLKMDYQTGFTHAIESNEQTFFTDLLMHRALIPSLSQAASEGFLLELSTKRFELIEKKYEFSGKKMAYLAEKVLQSPVELSFTQQVTVLEKTAKKVGEKFSEEGVAFQATVQDVLATSFVEEEETSVEKIAQHVFQDNPIAQKAFIEEVAEKGVHDDIPTIHNIEKVSAKKFEKQKIKLANGIEVIIPMELYRDPNVVEFVQQPDGTLSVILKDQIVQD</sequence>
<reference evidence="1 2" key="1">
    <citation type="submission" date="2010-12" db="EMBL/GenBank/DDBJ databases">
        <authorList>
            <person name="Muzny D."/>
            <person name="Qin X."/>
            <person name="Deng J."/>
            <person name="Jiang H."/>
            <person name="Liu Y."/>
            <person name="Qu J."/>
            <person name="Song X.-Z."/>
            <person name="Zhang L."/>
            <person name="Thornton R."/>
            <person name="Coyle M."/>
            <person name="Francisco L."/>
            <person name="Jackson L."/>
            <person name="Javaid M."/>
            <person name="Korchina V."/>
            <person name="Kovar C."/>
            <person name="Mata R."/>
            <person name="Mathew T."/>
            <person name="Ngo R."/>
            <person name="Nguyen L."/>
            <person name="Nguyen N."/>
            <person name="Okwuonu G."/>
            <person name="Ongeri F."/>
            <person name="Pham C."/>
            <person name="Simmons D."/>
            <person name="Wilczek-Boney K."/>
            <person name="Hale W."/>
            <person name="Jakkamsetti A."/>
            <person name="Pham P."/>
            <person name="Ruth R."/>
            <person name="San Lucas F."/>
            <person name="Warren J."/>
            <person name="Zhang J."/>
            <person name="Zhao Z."/>
            <person name="Zhou C."/>
            <person name="Zhu D."/>
            <person name="Lee S."/>
            <person name="Bess C."/>
            <person name="Blankenburg K."/>
            <person name="Forbes L."/>
            <person name="Fu Q."/>
            <person name="Gubbala S."/>
            <person name="Hirani K."/>
            <person name="Jayaseelan J.C."/>
            <person name="Lara F."/>
            <person name="Munidasa M."/>
            <person name="Palculict T."/>
            <person name="Patil S."/>
            <person name="Pu L.-L."/>
            <person name="Saada N."/>
            <person name="Tang L."/>
            <person name="Weissenberger G."/>
            <person name="Zhu Y."/>
            <person name="Hemphill L."/>
            <person name="Shang Y."/>
            <person name="Youmans B."/>
            <person name="Ayvaz T."/>
            <person name="Ross M."/>
            <person name="Santibanez J."/>
            <person name="Aqrawi P."/>
            <person name="Gross S."/>
            <person name="Joshi V."/>
            <person name="Fowler G."/>
            <person name="Nazareth L."/>
            <person name="Reid J."/>
            <person name="Worley K."/>
            <person name="Petrosino J."/>
            <person name="Highlander S."/>
            <person name="Gibbs R."/>
        </authorList>
    </citation>
    <scope>NUCLEOTIDE SEQUENCE [LARGE SCALE GENOMIC DNA]</scope>
    <source>
        <strain evidence="2">DSM 15952 / CCUG 50447 / LMG 22039 / TP 1.5</strain>
    </source>
</reference>